<evidence type="ECO:0000313" key="9">
    <source>
        <dbReference type="Proteomes" id="UP000614811"/>
    </source>
</evidence>
<evidence type="ECO:0008006" key="10">
    <source>
        <dbReference type="Google" id="ProtNLM"/>
    </source>
</evidence>
<keyword evidence="9" id="KW-1185">Reference proteome</keyword>
<evidence type="ECO:0000256" key="1">
    <source>
        <dbReference type="ARBA" id="ARBA00004651"/>
    </source>
</evidence>
<protein>
    <recommendedName>
        <fullName evidence="10">DUF350 domain-containing protein</fullName>
    </recommendedName>
</protein>
<dbReference type="RefSeq" id="WP_189402141.1">
    <property type="nucleotide sequence ID" value="NZ_BMXA01000005.1"/>
</dbReference>
<dbReference type="Proteomes" id="UP000614811">
    <property type="component" value="Unassembled WGS sequence"/>
</dbReference>
<evidence type="ECO:0000313" key="8">
    <source>
        <dbReference type="EMBL" id="GHA15859.1"/>
    </source>
</evidence>
<evidence type="ECO:0000256" key="7">
    <source>
        <dbReference type="SAM" id="Phobius"/>
    </source>
</evidence>
<dbReference type="InterPro" id="IPR007140">
    <property type="entry name" value="DUF350"/>
</dbReference>
<comment type="caution">
    <text evidence="8">The sequence shown here is derived from an EMBL/GenBank/DDBJ whole genome shotgun (WGS) entry which is preliminary data.</text>
</comment>
<keyword evidence="6 7" id="KW-0472">Membrane</keyword>
<sequence>MESEFFIATLFNLGINLLYTLLALIVGVIALKFVDRQLLKNVDIEKQLQSGNIAVAIFASTILLFVAVIVSFGLKG</sequence>
<keyword evidence="5 7" id="KW-1133">Transmembrane helix</keyword>
<evidence type="ECO:0000256" key="2">
    <source>
        <dbReference type="ARBA" id="ARBA00005779"/>
    </source>
</evidence>
<evidence type="ECO:0000256" key="5">
    <source>
        <dbReference type="ARBA" id="ARBA00022989"/>
    </source>
</evidence>
<name>A0A918VQZ5_9GAMM</name>
<comment type="similarity">
    <text evidence="2">Belongs to the UPF0719 family.</text>
</comment>
<proteinExistence type="inferred from homology"/>
<dbReference type="EMBL" id="BMXA01000005">
    <property type="protein sequence ID" value="GHA15859.1"/>
    <property type="molecule type" value="Genomic_DNA"/>
</dbReference>
<keyword evidence="4 7" id="KW-0812">Transmembrane</keyword>
<reference evidence="8" key="1">
    <citation type="journal article" date="2014" name="Int. J. Syst. Evol. Microbiol.">
        <title>Complete genome sequence of Corynebacterium casei LMG S-19264T (=DSM 44701T), isolated from a smear-ripened cheese.</title>
        <authorList>
            <consortium name="US DOE Joint Genome Institute (JGI-PGF)"/>
            <person name="Walter F."/>
            <person name="Albersmeier A."/>
            <person name="Kalinowski J."/>
            <person name="Ruckert C."/>
        </authorList>
    </citation>
    <scope>NUCLEOTIDE SEQUENCE</scope>
    <source>
        <strain evidence="8">KCTC 12711</strain>
    </source>
</reference>
<dbReference type="AlphaFoldDB" id="A0A918VQZ5"/>
<feature type="transmembrane region" description="Helical" evidence="7">
    <location>
        <begin position="6"/>
        <end position="31"/>
    </location>
</feature>
<evidence type="ECO:0000256" key="3">
    <source>
        <dbReference type="ARBA" id="ARBA00022475"/>
    </source>
</evidence>
<accession>A0A918VQZ5</accession>
<comment type="subcellular location">
    <subcellularLocation>
        <location evidence="1">Cell membrane</location>
        <topology evidence="1">Multi-pass membrane protein</topology>
    </subcellularLocation>
</comment>
<keyword evidence="3" id="KW-1003">Cell membrane</keyword>
<evidence type="ECO:0000256" key="6">
    <source>
        <dbReference type="ARBA" id="ARBA00023136"/>
    </source>
</evidence>
<evidence type="ECO:0000256" key="4">
    <source>
        <dbReference type="ARBA" id="ARBA00022692"/>
    </source>
</evidence>
<dbReference type="Pfam" id="PF03994">
    <property type="entry name" value="DUF350"/>
    <property type="match status" value="1"/>
</dbReference>
<organism evidence="8 9">
    <name type="scientific">Arenicella chitinivorans</name>
    <dbReference type="NCBI Taxonomy" id="1329800"/>
    <lineage>
        <taxon>Bacteria</taxon>
        <taxon>Pseudomonadati</taxon>
        <taxon>Pseudomonadota</taxon>
        <taxon>Gammaproteobacteria</taxon>
        <taxon>Arenicellales</taxon>
        <taxon>Arenicellaceae</taxon>
        <taxon>Arenicella</taxon>
    </lineage>
</organism>
<dbReference type="GO" id="GO:0005886">
    <property type="term" value="C:plasma membrane"/>
    <property type="evidence" value="ECO:0007669"/>
    <property type="project" value="UniProtKB-SubCell"/>
</dbReference>
<gene>
    <name evidence="8" type="ORF">GCM10008090_26870</name>
</gene>
<reference evidence="8" key="2">
    <citation type="submission" date="2020-09" db="EMBL/GenBank/DDBJ databases">
        <authorList>
            <person name="Sun Q."/>
            <person name="Kim S."/>
        </authorList>
    </citation>
    <scope>NUCLEOTIDE SEQUENCE</scope>
    <source>
        <strain evidence="8">KCTC 12711</strain>
    </source>
</reference>
<feature type="transmembrane region" description="Helical" evidence="7">
    <location>
        <begin position="52"/>
        <end position="74"/>
    </location>
</feature>